<evidence type="ECO:0000259" key="3">
    <source>
        <dbReference type="PROSITE" id="PS50031"/>
    </source>
</evidence>
<dbReference type="SUPFAM" id="SSF47473">
    <property type="entry name" value="EF-hand"/>
    <property type="match status" value="1"/>
</dbReference>
<dbReference type="AlphaFoldDB" id="Q4UFR6"/>
<proteinExistence type="predicted"/>
<dbReference type="Proteomes" id="UP000001950">
    <property type="component" value="Chromosome 2"/>
</dbReference>
<dbReference type="KEGG" id="tan:TA15925"/>
<dbReference type="GeneID" id="3861870"/>
<dbReference type="InterPro" id="IPR000261">
    <property type="entry name" value="EH_dom"/>
</dbReference>
<feature type="region of interest" description="Disordered" evidence="2">
    <location>
        <begin position="536"/>
        <end position="562"/>
    </location>
</feature>
<dbReference type="PANTHER" id="PTHR11216:SF174">
    <property type="entry name" value="GH06923P"/>
    <property type="match status" value="1"/>
</dbReference>
<accession>Q4UFR6</accession>
<feature type="domain" description="EF-hand" evidence="4">
    <location>
        <begin position="195"/>
        <end position="230"/>
    </location>
</feature>
<dbReference type="InterPro" id="IPR018247">
    <property type="entry name" value="EF_Hand_1_Ca_BS"/>
</dbReference>
<dbReference type="GO" id="GO:0016197">
    <property type="term" value="P:endosomal transport"/>
    <property type="evidence" value="ECO:0007669"/>
    <property type="project" value="TreeGrafter"/>
</dbReference>
<evidence type="ECO:0000256" key="2">
    <source>
        <dbReference type="SAM" id="MobiDB-lite"/>
    </source>
</evidence>
<dbReference type="SMART" id="SM00054">
    <property type="entry name" value="EFh"/>
    <property type="match status" value="2"/>
</dbReference>
<evidence type="ECO:0000313" key="5">
    <source>
        <dbReference type="EMBL" id="CAI74050.1"/>
    </source>
</evidence>
<evidence type="ECO:0000259" key="4">
    <source>
        <dbReference type="PROSITE" id="PS50222"/>
    </source>
</evidence>
<evidence type="ECO:0000256" key="1">
    <source>
        <dbReference type="ARBA" id="ARBA00022837"/>
    </source>
</evidence>
<dbReference type="SMART" id="SM00027">
    <property type="entry name" value="EH"/>
    <property type="match status" value="2"/>
</dbReference>
<keyword evidence="6" id="KW-1185">Reference proteome</keyword>
<dbReference type="InterPro" id="IPR011992">
    <property type="entry name" value="EF-hand-dom_pair"/>
</dbReference>
<organism evidence="5 6">
    <name type="scientific">Theileria annulata</name>
    <dbReference type="NCBI Taxonomy" id="5874"/>
    <lineage>
        <taxon>Eukaryota</taxon>
        <taxon>Sar</taxon>
        <taxon>Alveolata</taxon>
        <taxon>Apicomplexa</taxon>
        <taxon>Aconoidasida</taxon>
        <taxon>Piroplasmida</taxon>
        <taxon>Theileriidae</taxon>
        <taxon>Theileria</taxon>
    </lineage>
</organism>
<dbReference type="GO" id="GO:0005737">
    <property type="term" value="C:cytoplasm"/>
    <property type="evidence" value="ECO:0007669"/>
    <property type="project" value="TreeGrafter"/>
</dbReference>
<dbReference type="CDD" id="cd00052">
    <property type="entry name" value="EH"/>
    <property type="match status" value="1"/>
</dbReference>
<dbReference type="VEuPathDB" id="PiroplasmaDB:TA15925"/>
<feature type="domain" description="EF-hand" evidence="4">
    <location>
        <begin position="44"/>
        <end position="79"/>
    </location>
</feature>
<dbReference type="PROSITE" id="PS50222">
    <property type="entry name" value="EF_HAND_2"/>
    <property type="match status" value="2"/>
</dbReference>
<keyword evidence="1" id="KW-0106">Calcium</keyword>
<gene>
    <name evidence="5" type="ORF">TA15925</name>
</gene>
<dbReference type="GO" id="GO:0005886">
    <property type="term" value="C:plasma membrane"/>
    <property type="evidence" value="ECO:0007669"/>
    <property type="project" value="TreeGrafter"/>
</dbReference>
<dbReference type="Gene3D" id="1.10.238.10">
    <property type="entry name" value="EF-hand"/>
    <property type="match status" value="2"/>
</dbReference>
<dbReference type="OrthoDB" id="524326at2759"/>
<reference evidence="5 6" key="1">
    <citation type="journal article" date="2005" name="Science">
        <title>Genome of the host-cell transforming parasite Theileria annulata compared with T. parva.</title>
        <authorList>
            <person name="Pain A."/>
            <person name="Renauld H."/>
            <person name="Berriman M."/>
            <person name="Murphy L."/>
            <person name="Yeats C.A."/>
            <person name="Weir W."/>
            <person name="Kerhornou A."/>
            <person name="Aslett M."/>
            <person name="Bishop R."/>
            <person name="Bouchier C."/>
            <person name="Cochet M."/>
            <person name="Coulson R.M.R."/>
            <person name="Cronin A."/>
            <person name="de Villiers E.P."/>
            <person name="Fraser A."/>
            <person name="Fosker N."/>
            <person name="Gardner M."/>
            <person name="Goble A."/>
            <person name="Griffiths-Jones S."/>
            <person name="Harris D.E."/>
            <person name="Katzer F."/>
            <person name="Larke N."/>
            <person name="Lord A."/>
            <person name="Maser P."/>
            <person name="McKellar S."/>
            <person name="Mooney P."/>
            <person name="Morton F."/>
            <person name="Nene V."/>
            <person name="O'Neil S."/>
            <person name="Price C."/>
            <person name="Quail M.A."/>
            <person name="Rabbinowitsch E."/>
            <person name="Rawlings N.D."/>
            <person name="Rutter S."/>
            <person name="Saunders D."/>
            <person name="Seeger K."/>
            <person name="Shah T."/>
            <person name="Squares R."/>
            <person name="Squares S."/>
            <person name="Tivey A."/>
            <person name="Walker A.R."/>
            <person name="Woodward J."/>
            <person name="Dobbelaere D.A.E."/>
            <person name="Langsley G."/>
            <person name="Rajandream M.A."/>
            <person name="McKeever D."/>
            <person name="Shiels B."/>
            <person name="Tait A."/>
            <person name="Barrell B.G."/>
            <person name="Hall N."/>
        </authorList>
    </citation>
    <scope>NUCLEOTIDE SEQUENCE [LARGE SCALE GENOMIC DNA]</scope>
    <source>
        <strain evidence="6">Ankara</strain>
    </source>
</reference>
<dbReference type="Pfam" id="PF12763">
    <property type="entry name" value="EH"/>
    <property type="match status" value="2"/>
</dbReference>
<dbReference type="STRING" id="5874.Q4UFR6"/>
<dbReference type="InterPro" id="IPR002048">
    <property type="entry name" value="EF_hand_dom"/>
</dbReference>
<dbReference type="InParanoid" id="Q4UFR6"/>
<dbReference type="RefSeq" id="XP_951782.1">
    <property type="nucleotide sequence ID" value="XM_946689.1"/>
</dbReference>
<dbReference type="GO" id="GO:0006897">
    <property type="term" value="P:endocytosis"/>
    <property type="evidence" value="ECO:0007669"/>
    <property type="project" value="TreeGrafter"/>
</dbReference>
<sequence>MSTRINLSHEENDFYSSLFVQCDTDGYGYASGDTVSFLLRKSDLDEDLLYSIWEIADKNKTGQLDFSGFCICMRLIAHVQQYGPQALNDPTLLNEVPEHLPIFAFPEQINPMENFNTQFQFNNHENQFGNTDDDLKNENGFNKNRPEEHVESDPFTISSSDFEGYKYSFIQLTNSLDGYLLGDEARAFYLSTTNLGLDDLMHLWNLADFDKDGRLTLREFCVMQKLCESVNIFETLPKLLPDPLFEFLQSDNFPDYASVAQTPPDTTLPVDVTVPTVQANVPTLPPQISNTVNKKSVMTMGEKGIRSDPFAPNELDHPQVSTTYITNDLILQCENLLKTLRDAINSEKNSILATNNESIEIETKLKSDTKTLENLMAEYRTIVGDSQNMSKRRSLLNSKLSIVNDQIQEIRNQIQSIRVSSVALSSSIDKNNEEQSLLQNARQMFLKQLEEDTNLLKIEERELAEISNHLQQLKRQRDLLKEKNNQLKECLSQSENATKTMLRSIQHQQGKIMAVRNERINLLEERLKMTNEINSLNQQDANPNDSLGLADNSSSSEASRNFTVNRNVNLDKKGIRVSSSSLKVGDEFPK</sequence>
<name>Q4UFR6_THEAN</name>
<dbReference type="PANTHER" id="PTHR11216">
    <property type="entry name" value="EH DOMAIN"/>
    <property type="match status" value="1"/>
</dbReference>
<dbReference type="GO" id="GO:0005509">
    <property type="term" value="F:calcium ion binding"/>
    <property type="evidence" value="ECO:0007669"/>
    <property type="project" value="InterPro"/>
</dbReference>
<dbReference type="PROSITE" id="PS50031">
    <property type="entry name" value="EH"/>
    <property type="match status" value="1"/>
</dbReference>
<evidence type="ECO:0000313" key="6">
    <source>
        <dbReference type="Proteomes" id="UP000001950"/>
    </source>
</evidence>
<dbReference type="eggNOG" id="KOG0998">
    <property type="taxonomic scope" value="Eukaryota"/>
</dbReference>
<dbReference type="OMA" id="ESAATKC"/>
<protein>
    <submittedName>
        <fullName evidence="5">Uncharacterized protein</fullName>
    </submittedName>
</protein>
<dbReference type="PROSITE" id="PS00018">
    <property type="entry name" value="EF_HAND_1"/>
    <property type="match status" value="1"/>
</dbReference>
<dbReference type="EMBL" id="CR940348">
    <property type="protein sequence ID" value="CAI74050.1"/>
    <property type="molecule type" value="Genomic_DNA"/>
</dbReference>
<feature type="domain" description="EH" evidence="3">
    <location>
        <begin position="11"/>
        <end position="111"/>
    </location>
</feature>